<evidence type="ECO:0000313" key="2">
    <source>
        <dbReference type="Proteomes" id="UP000696573"/>
    </source>
</evidence>
<dbReference type="AlphaFoldDB" id="A0A9N9YES0"/>
<dbReference type="EMBL" id="CABFNQ020000645">
    <property type="protein sequence ID" value="CAH0020841.1"/>
    <property type="molecule type" value="Genomic_DNA"/>
</dbReference>
<name>A0A9N9YES0_9HYPO</name>
<evidence type="ECO:0000313" key="1">
    <source>
        <dbReference type="EMBL" id="CAH0020841.1"/>
    </source>
</evidence>
<sequence length="76" mass="8311">MASSALRYYRTAVGAADGLKECQTSQPPTRAQLAGFFDTWLNSRLARMAQKVAFDEFVQAAIDRSLPSAADARPMD</sequence>
<comment type="caution">
    <text evidence="1">The sequence shown here is derived from an EMBL/GenBank/DDBJ whole genome shotgun (WGS) entry which is preliminary data.</text>
</comment>
<dbReference type="Proteomes" id="UP000696573">
    <property type="component" value="Unassembled WGS sequence"/>
</dbReference>
<organism evidence="1 2">
    <name type="scientific">Clonostachys rhizophaga</name>
    <dbReference type="NCBI Taxonomy" id="160324"/>
    <lineage>
        <taxon>Eukaryota</taxon>
        <taxon>Fungi</taxon>
        <taxon>Dikarya</taxon>
        <taxon>Ascomycota</taxon>
        <taxon>Pezizomycotina</taxon>
        <taxon>Sordariomycetes</taxon>
        <taxon>Hypocreomycetidae</taxon>
        <taxon>Hypocreales</taxon>
        <taxon>Bionectriaceae</taxon>
        <taxon>Clonostachys</taxon>
    </lineage>
</organism>
<keyword evidence="2" id="KW-1185">Reference proteome</keyword>
<proteinExistence type="predicted"/>
<gene>
    <name evidence="1" type="ORF">CRHIZ90672A_00004656</name>
</gene>
<reference evidence="1" key="1">
    <citation type="submission" date="2021-10" db="EMBL/GenBank/DDBJ databases">
        <authorList>
            <person name="Piombo E."/>
        </authorList>
    </citation>
    <scope>NUCLEOTIDE SEQUENCE</scope>
</reference>
<protein>
    <submittedName>
        <fullName evidence="1">Uncharacterized protein</fullName>
    </submittedName>
</protein>
<accession>A0A9N9YES0</accession>